<dbReference type="SUPFAM" id="SSF51395">
    <property type="entry name" value="FMN-linked oxidoreductases"/>
    <property type="match status" value="1"/>
</dbReference>
<sequence>MTIVPANLFQPIKVGRLDLSHRVVLSPMTRLRTNPANGAILPIAKEYYAQRASRPGTLLVAEGTITLPQVMSFLPGLPGFWNEEQFASWKEVVDAVHAENSFIYLQLADLGRRATPDALKASDPSWDVLSPGDIPMKNGATPRSMTRDDIRQRIDFFKTAALNAIEKAGFDGIELHGANGFLIEQFLHDTSNNRTDEYGGSPENRARFALELVQAVSEAVGEDRVGLKLSPWNTDGDMGITDQKQTYGYLASELKSRHPDLAYLHVVEPRIDGTTIMSNNYTPIVQGGENDYLREIWAPKIYISAGGYTLESASKRTAKQPTELVGFGRVFLANPDLVTRFEKNLPLNKYKRDTFYAFTKGPEEGYTDYPSASA</sequence>
<dbReference type="CDD" id="cd02933">
    <property type="entry name" value="OYE_like_FMN"/>
    <property type="match status" value="1"/>
</dbReference>
<feature type="domain" description="NADH:flavin oxidoreductase/NADH oxidase N-terminal" evidence="1">
    <location>
        <begin position="7"/>
        <end position="348"/>
    </location>
</feature>
<dbReference type="EMBL" id="JBBXMP010000034">
    <property type="protein sequence ID" value="KAL0066627.1"/>
    <property type="molecule type" value="Genomic_DNA"/>
</dbReference>
<dbReference type="InterPro" id="IPR013785">
    <property type="entry name" value="Aldolase_TIM"/>
</dbReference>
<organism evidence="2 3">
    <name type="scientific">Marasmius tenuissimus</name>
    <dbReference type="NCBI Taxonomy" id="585030"/>
    <lineage>
        <taxon>Eukaryota</taxon>
        <taxon>Fungi</taxon>
        <taxon>Dikarya</taxon>
        <taxon>Basidiomycota</taxon>
        <taxon>Agaricomycotina</taxon>
        <taxon>Agaricomycetes</taxon>
        <taxon>Agaricomycetidae</taxon>
        <taxon>Agaricales</taxon>
        <taxon>Marasmiineae</taxon>
        <taxon>Marasmiaceae</taxon>
        <taxon>Marasmius</taxon>
    </lineage>
</organism>
<accession>A0ABR3A243</accession>
<proteinExistence type="predicted"/>
<protein>
    <recommendedName>
        <fullName evidence="1">NADH:flavin oxidoreductase/NADH oxidase N-terminal domain-containing protein</fullName>
    </recommendedName>
</protein>
<evidence type="ECO:0000313" key="3">
    <source>
        <dbReference type="Proteomes" id="UP001437256"/>
    </source>
</evidence>
<evidence type="ECO:0000313" key="2">
    <source>
        <dbReference type="EMBL" id="KAL0066627.1"/>
    </source>
</evidence>
<gene>
    <name evidence="2" type="ORF">AAF712_006431</name>
</gene>
<keyword evidence="3" id="KW-1185">Reference proteome</keyword>
<dbReference type="InterPro" id="IPR045247">
    <property type="entry name" value="Oye-like"/>
</dbReference>
<dbReference type="Gene3D" id="3.20.20.70">
    <property type="entry name" value="Aldolase class I"/>
    <property type="match status" value="1"/>
</dbReference>
<comment type="caution">
    <text evidence="2">The sequence shown here is derived from an EMBL/GenBank/DDBJ whole genome shotgun (WGS) entry which is preliminary data.</text>
</comment>
<evidence type="ECO:0000259" key="1">
    <source>
        <dbReference type="Pfam" id="PF00724"/>
    </source>
</evidence>
<dbReference type="Pfam" id="PF00724">
    <property type="entry name" value="Oxidored_FMN"/>
    <property type="match status" value="1"/>
</dbReference>
<reference evidence="2 3" key="1">
    <citation type="submission" date="2024-05" db="EMBL/GenBank/DDBJ databases">
        <title>A draft genome resource for the thread blight pathogen Marasmius tenuissimus strain MS-2.</title>
        <authorList>
            <person name="Yulfo-Soto G.E."/>
            <person name="Baruah I.K."/>
            <person name="Amoako-Attah I."/>
            <person name="Bukari Y."/>
            <person name="Meinhardt L.W."/>
            <person name="Bailey B.A."/>
            <person name="Cohen S.P."/>
        </authorList>
    </citation>
    <scope>NUCLEOTIDE SEQUENCE [LARGE SCALE GENOMIC DNA]</scope>
    <source>
        <strain evidence="2 3">MS-2</strain>
    </source>
</reference>
<dbReference type="PANTHER" id="PTHR22893:SF91">
    <property type="entry name" value="NADPH DEHYDROGENASE 2-RELATED"/>
    <property type="match status" value="1"/>
</dbReference>
<dbReference type="PANTHER" id="PTHR22893">
    <property type="entry name" value="NADH OXIDOREDUCTASE-RELATED"/>
    <property type="match status" value="1"/>
</dbReference>
<name>A0ABR3A243_9AGAR</name>
<dbReference type="Proteomes" id="UP001437256">
    <property type="component" value="Unassembled WGS sequence"/>
</dbReference>
<dbReference type="InterPro" id="IPR001155">
    <property type="entry name" value="OxRdtase_FMN_N"/>
</dbReference>